<evidence type="ECO:0008006" key="3">
    <source>
        <dbReference type="Google" id="ProtNLM"/>
    </source>
</evidence>
<reference evidence="1 2" key="1">
    <citation type="journal article" date="2010" name="Stand. Genomic Sci.">
        <title>Complete genome sequence of Spirosoma linguale type strain (1).</title>
        <authorList>
            <person name="Lail K."/>
            <person name="Sikorski J."/>
            <person name="Saunders E."/>
            <person name="Lapidus A."/>
            <person name="Glavina Del Rio T."/>
            <person name="Copeland A."/>
            <person name="Tice H."/>
            <person name="Cheng J.-F."/>
            <person name="Lucas S."/>
            <person name="Nolan M."/>
            <person name="Bruce D."/>
            <person name="Goodwin L."/>
            <person name="Pitluck S."/>
            <person name="Ivanova N."/>
            <person name="Mavromatis K."/>
            <person name="Ovchinnikova G."/>
            <person name="Pati A."/>
            <person name="Chen A."/>
            <person name="Palaniappan K."/>
            <person name="Land M."/>
            <person name="Hauser L."/>
            <person name="Chang Y.-J."/>
            <person name="Jeffries C.D."/>
            <person name="Chain P."/>
            <person name="Brettin T."/>
            <person name="Detter J.C."/>
            <person name="Schuetze A."/>
            <person name="Rohde M."/>
            <person name="Tindall B.J."/>
            <person name="Goeker M."/>
            <person name="Bristow J."/>
            <person name="Eisen J.A."/>
            <person name="Markowitz V."/>
            <person name="Hugenholtz P."/>
            <person name="Kyrpides N.C."/>
            <person name="Klenk H.-P."/>
            <person name="Chen F."/>
        </authorList>
    </citation>
    <scope>NUCLEOTIDE SEQUENCE [LARGE SCALE GENOMIC DNA]</scope>
    <source>
        <strain evidence="2">ATCC 33905 / DSM 74 / LMG 10896 / Claus 1</strain>
    </source>
</reference>
<proteinExistence type="predicted"/>
<evidence type="ECO:0000313" key="2">
    <source>
        <dbReference type="Proteomes" id="UP000002028"/>
    </source>
</evidence>
<dbReference type="STRING" id="504472.Slin_3165"/>
<dbReference type="RefSeq" id="WP_012927701.1">
    <property type="nucleotide sequence ID" value="NC_013730.1"/>
</dbReference>
<dbReference type="HOGENOM" id="CLU_3103988_0_0_10"/>
<organism evidence="1 2">
    <name type="scientific">Spirosoma linguale (strain ATCC 33905 / DSM 74 / LMG 10896 / Claus 1)</name>
    <dbReference type="NCBI Taxonomy" id="504472"/>
    <lineage>
        <taxon>Bacteria</taxon>
        <taxon>Pseudomonadati</taxon>
        <taxon>Bacteroidota</taxon>
        <taxon>Cytophagia</taxon>
        <taxon>Cytophagales</taxon>
        <taxon>Cytophagaceae</taxon>
        <taxon>Spirosoma</taxon>
    </lineage>
</organism>
<evidence type="ECO:0000313" key="1">
    <source>
        <dbReference type="EMBL" id="ADB39176.1"/>
    </source>
</evidence>
<name>D2QMB3_SPILD</name>
<dbReference type="PROSITE" id="PS51257">
    <property type="entry name" value="PROKAR_LIPOPROTEIN"/>
    <property type="match status" value="1"/>
</dbReference>
<dbReference type="KEGG" id="sli:Slin_3165"/>
<keyword evidence="2" id="KW-1185">Reference proteome</keyword>
<protein>
    <recommendedName>
        <fullName evidence="3">Lipoprotein</fullName>
    </recommendedName>
</protein>
<dbReference type="EMBL" id="CP001769">
    <property type="protein sequence ID" value="ADB39176.1"/>
    <property type="molecule type" value="Genomic_DNA"/>
</dbReference>
<dbReference type="Proteomes" id="UP000002028">
    <property type="component" value="Chromosome"/>
</dbReference>
<accession>D2QMB3</accession>
<gene>
    <name evidence="1" type="ordered locus">Slin_3165</name>
</gene>
<dbReference type="AlphaFoldDB" id="D2QMB3"/>
<sequence>MKLSKSLLQAIAVAVTVTTISSCAKDKVIDPKAPNGEQQKVPYNCPGCGMG</sequence>